<dbReference type="InterPro" id="IPR003331">
    <property type="entry name" value="UDP_GlcNAc_Epimerase_2_dom"/>
</dbReference>
<dbReference type="Proteomes" id="UP001185012">
    <property type="component" value="Unassembled WGS sequence"/>
</dbReference>
<name>A0ABU1IRT6_9BACL</name>
<evidence type="ECO:0000259" key="1">
    <source>
        <dbReference type="Pfam" id="PF02350"/>
    </source>
</evidence>
<dbReference type="Pfam" id="PF02350">
    <property type="entry name" value="Epimerase_2"/>
    <property type="match status" value="1"/>
</dbReference>
<keyword evidence="3" id="KW-1185">Reference proteome</keyword>
<organism evidence="2 3">
    <name type="scientific">Desmospora profundinema</name>
    <dbReference type="NCBI Taxonomy" id="1571184"/>
    <lineage>
        <taxon>Bacteria</taxon>
        <taxon>Bacillati</taxon>
        <taxon>Bacillota</taxon>
        <taxon>Bacilli</taxon>
        <taxon>Bacillales</taxon>
        <taxon>Thermoactinomycetaceae</taxon>
        <taxon>Desmospora</taxon>
    </lineage>
</organism>
<dbReference type="InterPro" id="IPR020004">
    <property type="entry name" value="UDP-GlcNAc_Epase"/>
</dbReference>
<dbReference type="PANTHER" id="PTHR43174">
    <property type="entry name" value="UDP-N-ACETYLGLUCOSAMINE 2-EPIMERASE"/>
    <property type="match status" value="1"/>
</dbReference>
<gene>
    <name evidence="2" type="ORF">JOE21_003530</name>
</gene>
<evidence type="ECO:0000313" key="3">
    <source>
        <dbReference type="Proteomes" id="UP001185012"/>
    </source>
</evidence>
<protein>
    <submittedName>
        <fullName evidence="2">UDP-hydrolyzing UDP-N-acetyl-D-glucosamine 2-epimerase</fullName>
    </submittedName>
</protein>
<dbReference type="SUPFAM" id="SSF53756">
    <property type="entry name" value="UDP-Glycosyltransferase/glycogen phosphorylase"/>
    <property type="match status" value="1"/>
</dbReference>
<evidence type="ECO:0000313" key="2">
    <source>
        <dbReference type="EMBL" id="MDR6227507.1"/>
    </source>
</evidence>
<reference evidence="2 3" key="1">
    <citation type="submission" date="2023-07" db="EMBL/GenBank/DDBJ databases">
        <title>Genomic Encyclopedia of Type Strains, Phase IV (KMG-IV): sequencing the most valuable type-strain genomes for metagenomic binning, comparative biology and taxonomic classification.</title>
        <authorList>
            <person name="Goeker M."/>
        </authorList>
    </citation>
    <scope>NUCLEOTIDE SEQUENCE [LARGE SCALE GENOMIC DNA]</scope>
    <source>
        <strain evidence="2 3">DSM 45903</strain>
    </source>
</reference>
<dbReference type="EMBL" id="JAVDQG010000010">
    <property type="protein sequence ID" value="MDR6227507.1"/>
    <property type="molecule type" value="Genomic_DNA"/>
</dbReference>
<dbReference type="InterPro" id="IPR029767">
    <property type="entry name" value="WecB-like"/>
</dbReference>
<comment type="caution">
    <text evidence="2">The sequence shown here is derived from an EMBL/GenBank/DDBJ whole genome shotgun (WGS) entry which is preliminary data.</text>
</comment>
<proteinExistence type="predicted"/>
<dbReference type="Gene3D" id="3.40.50.2000">
    <property type="entry name" value="Glycogen Phosphorylase B"/>
    <property type="match status" value="2"/>
</dbReference>
<sequence>MTKKPSDIQIAVVTGTRADYGIYRPLLFELEKDPRFSPQLVVTGMHLLEEYGRTKREIEQDGFTILASPSILVKGDSTRAMAQTTGLALLYFADLFAQASPDGVLLLGDRGEMLAAGIAAHYLNLPIFHLHGGEKSGSADDAVRHALSQLADWHLTATHEARDVLIQSGIPSCTIYAVGSLRKSGIQAIKLWPSSCIKKLERRYRLNTPQKKVLVAIHPDSKDPLSFQEQITTVTNALAPIKECSWFVVGPNSDAGGERFRVELESFARQKKGLFLPSIPSDHFLFLLSRVDLMVGNSSSALIEAPFFRLPALDIGNRQKNRIRGDNVFHAAYDSKQIYTLAQRCLNEEYRKFKRNPYDITEHPEQAVLSVLGEVFADRFSGSE</sequence>
<dbReference type="NCBIfam" id="TIGR03568">
    <property type="entry name" value="NeuC_NnaA"/>
    <property type="match status" value="1"/>
</dbReference>
<dbReference type="RefSeq" id="WP_309868568.1">
    <property type="nucleotide sequence ID" value="NZ_JAVDQG010000010.1"/>
</dbReference>
<feature type="domain" description="UDP-N-acetylglucosamine 2-epimerase" evidence="1">
    <location>
        <begin position="29"/>
        <end position="359"/>
    </location>
</feature>
<dbReference type="PANTHER" id="PTHR43174:SF3">
    <property type="entry name" value="UDP-N-ACETYLGLUCOSAMINE 2-EPIMERASE"/>
    <property type="match status" value="1"/>
</dbReference>
<accession>A0ABU1IRT6</accession>